<feature type="region of interest" description="Disordered" evidence="1">
    <location>
        <begin position="300"/>
        <end position="326"/>
    </location>
</feature>
<accession>A0A843V415</accession>
<evidence type="ECO:0000256" key="1">
    <source>
        <dbReference type="SAM" id="MobiDB-lite"/>
    </source>
</evidence>
<evidence type="ECO:0000313" key="3">
    <source>
        <dbReference type="Proteomes" id="UP000652761"/>
    </source>
</evidence>
<organism evidence="2 3">
    <name type="scientific">Colocasia esculenta</name>
    <name type="common">Wild taro</name>
    <name type="synonym">Arum esculentum</name>
    <dbReference type="NCBI Taxonomy" id="4460"/>
    <lineage>
        <taxon>Eukaryota</taxon>
        <taxon>Viridiplantae</taxon>
        <taxon>Streptophyta</taxon>
        <taxon>Embryophyta</taxon>
        <taxon>Tracheophyta</taxon>
        <taxon>Spermatophyta</taxon>
        <taxon>Magnoliopsida</taxon>
        <taxon>Liliopsida</taxon>
        <taxon>Araceae</taxon>
        <taxon>Aroideae</taxon>
        <taxon>Colocasieae</taxon>
        <taxon>Colocasia</taxon>
    </lineage>
</organism>
<dbReference type="AlphaFoldDB" id="A0A843V415"/>
<reference evidence="2" key="1">
    <citation type="submission" date="2017-07" db="EMBL/GenBank/DDBJ databases">
        <title>Taro Niue Genome Assembly and Annotation.</title>
        <authorList>
            <person name="Atibalentja N."/>
            <person name="Keating K."/>
            <person name="Fields C.J."/>
        </authorList>
    </citation>
    <scope>NUCLEOTIDE SEQUENCE</scope>
    <source>
        <strain evidence="2">Niue_2</strain>
        <tissue evidence="2">Leaf</tissue>
    </source>
</reference>
<keyword evidence="3" id="KW-1185">Reference proteome</keyword>
<sequence>MDAAAPLSVEGQSFARALAASLRPPKIDLALKAPAFTDDGLPAVYFSKEEIQKSEQPLRLAIIAKCSYDFDFSADPTLIPIWVGFPNLPVNLYNEDYLRCIAGNFGEVLRIHDSTLAWTQTAEALDNYKKQSRDKVHHQTLHQPSVSTVLAYQQDPNKEWHVVNRKGAPSKASSGDLPRLEDSLDIRERFPDSGVQRDSPQSPELGGFGGFLELAEESFSDLFFRLLIFLSQGLAQAMQTQAHTQAALQAQLEAQAQERADVWWASLLRTRFEDVFDHRTLDEALSAACRQEGKIEQYLEEKKASQKRPAAPFQRQDKKKAVYQSPQRPVAANSTQGITLLDHDDLCMWSASPGGSFTTSSAYKMLSLRGVERKPLARLCNALWVHLLLLFNAGYLGDLACSVSHEVFKSYSSDKHLKDLQSFGLFPTIKARTYKLVRWIPPDHGLVLNVDGASKGNPDESDGDYHTREEEAQE</sequence>
<comment type="caution">
    <text evidence="2">The sequence shown here is derived from an EMBL/GenBank/DDBJ whole genome shotgun (WGS) entry which is preliminary data.</text>
</comment>
<evidence type="ECO:0000313" key="2">
    <source>
        <dbReference type="EMBL" id="MQL90605.1"/>
    </source>
</evidence>
<dbReference type="EMBL" id="NMUH01001258">
    <property type="protein sequence ID" value="MQL90605.1"/>
    <property type="molecule type" value="Genomic_DNA"/>
</dbReference>
<gene>
    <name evidence="2" type="ORF">Taro_023199</name>
</gene>
<dbReference type="OrthoDB" id="1751950at2759"/>
<evidence type="ECO:0008006" key="4">
    <source>
        <dbReference type="Google" id="ProtNLM"/>
    </source>
</evidence>
<proteinExistence type="predicted"/>
<feature type="compositionally biased region" description="Basic and acidic residues" evidence="1">
    <location>
        <begin position="463"/>
        <end position="474"/>
    </location>
</feature>
<name>A0A843V415_COLES</name>
<protein>
    <recommendedName>
        <fullName evidence="4">DUF4283 domain-containing protein</fullName>
    </recommendedName>
</protein>
<dbReference type="Proteomes" id="UP000652761">
    <property type="component" value="Unassembled WGS sequence"/>
</dbReference>
<feature type="region of interest" description="Disordered" evidence="1">
    <location>
        <begin position="450"/>
        <end position="474"/>
    </location>
</feature>